<protein>
    <submittedName>
        <fullName evidence="2">NAD-dependent epimerase/dehydratase family protein</fullName>
    </submittedName>
</protein>
<dbReference type="PANTHER" id="PTHR48079">
    <property type="entry name" value="PROTEIN YEEZ"/>
    <property type="match status" value="1"/>
</dbReference>
<accession>A0ABP8VT82</accession>
<dbReference type="InterPro" id="IPR051783">
    <property type="entry name" value="NAD(P)-dependent_oxidoreduct"/>
</dbReference>
<gene>
    <name evidence="2" type="ORF">GCM10025780_11830</name>
</gene>
<dbReference type="InterPro" id="IPR001509">
    <property type="entry name" value="Epimerase_deHydtase"/>
</dbReference>
<dbReference type="SUPFAM" id="SSF51735">
    <property type="entry name" value="NAD(P)-binding Rossmann-fold domains"/>
    <property type="match status" value="1"/>
</dbReference>
<evidence type="ECO:0000259" key="1">
    <source>
        <dbReference type="Pfam" id="PF01370"/>
    </source>
</evidence>
<feature type="domain" description="NAD-dependent epimerase/dehydratase" evidence="1">
    <location>
        <begin position="3"/>
        <end position="200"/>
    </location>
</feature>
<dbReference type="Proteomes" id="UP001501295">
    <property type="component" value="Unassembled WGS sequence"/>
</dbReference>
<proteinExistence type="predicted"/>
<dbReference type="RefSeq" id="WP_345374314.1">
    <property type="nucleotide sequence ID" value="NZ_BAABLM010000002.1"/>
</dbReference>
<name>A0ABP8VT82_9MICO</name>
<comment type="caution">
    <text evidence="2">The sequence shown here is derived from an EMBL/GenBank/DDBJ whole genome shotgun (WGS) entry which is preliminary data.</text>
</comment>
<sequence length="285" mass="29710">MTVLLTGATSFIGSSVLSALKARGHEVRVLVRTDDKAAAIAAEGVSAVVGDITDLDLLSRLVHESDGVIHTASPGDASSAQVDADLVDVVTSRLQGTSKPYVHTGGVWVFGDGDDLTEEGAVHPPALTSWRVEVERTVRESGVRTTIVAPGIVYGHGKGIPALLVGPDNIRLVGDGSQHWTTVHVDDLADLYVKAFEAGARDEYYLGVSGHNPTVRDLGEAAAAATGAPVVEESADESRARLGEAFADALLLDQAAIGAHAKETLGWIPSRPSLADEFRSGAYTS</sequence>
<evidence type="ECO:0000313" key="3">
    <source>
        <dbReference type="Proteomes" id="UP001501295"/>
    </source>
</evidence>
<organism evidence="2 3">
    <name type="scientific">Frondihabitans cladoniiphilus</name>
    <dbReference type="NCBI Taxonomy" id="715785"/>
    <lineage>
        <taxon>Bacteria</taxon>
        <taxon>Bacillati</taxon>
        <taxon>Actinomycetota</taxon>
        <taxon>Actinomycetes</taxon>
        <taxon>Micrococcales</taxon>
        <taxon>Microbacteriaceae</taxon>
        <taxon>Frondihabitans</taxon>
    </lineage>
</organism>
<dbReference type="EMBL" id="BAABLM010000002">
    <property type="protein sequence ID" value="GAA4670114.1"/>
    <property type="molecule type" value="Genomic_DNA"/>
</dbReference>
<dbReference type="InterPro" id="IPR036291">
    <property type="entry name" value="NAD(P)-bd_dom_sf"/>
</dbReference>
<evidence type="ECO:0000313" key="2">
    <source>
        <dbReference type="EMBL" id="GAA4670114.1"/>
    </source>
</evidence>
<dbReference type="Pfam" id="PF01370">
    <property type="entry name" value="Epimerase"/>
    <property type="match status" value="1"/>
</dbReference>
<dbReference type="PANTHER" id="PTHR48079:SF6">
    <property type="entry name" value="NAD(P)-BINDING DOMAIN-CONTAINING PROTEIN-RELATED"/>
    <property type="match status" value="1"/>
</dbReference>
<reference evidence="3" key="1">
    <citation type="journal article" date="2019" name="Int. J. Syst. Evol. Microbiol.">
        <title>The Global Catalogue of Microorganisms (GCM) 10K type strain sequencing project: providing services to taxonomists for standard genome sequencing and annotation.</title>
        <authorList>
            <consortium name="The Broad Institute Genomics Platform"/>
            <consortium name="The Broad Institute Genome Sequencing Center for Infectious Disease"/>
            <person name="Wu L."/>
            <person name="Ma J."/>
        </authorList>
    </citation>
    <scope>NUCLEOTIDE SEQUENCE [LARGE SCALE GENOMIC DNA]</scope>
    <source>
        <strain evidence="3">JCM 18956</strain>
    </source>
</reference>
<keyword evidence="3" id="KW-1185">Reference proteome</keyword>
<dbReference type="Gene3D" id="3.40.50.720">
    <property type="entry name" value="NAD(P)-binding Rossmann-like Domain"/>
    <property type="match status" value="1"/>
</dbReference>